<keyword evidence="6" id="KW-1133">Transmembrane helix</keyword>
<keyword evidence="5" id="KW-0812">Transmembrane</keyword>
<dbReference type="Pfam" id="PF07095">
    <property type="entry name" value="IgaA"/>
    <property type="match status" value="1"/>
</dbReference>
<organism evidence="8 9">
    <name type="scientific">Serratia odorifera</name>
    <dbReference type="NCBI Taxonomy" id="618"/>
    <lineage>
        <taxon>Bacteria</taxon>
        <taxon>Pseudomonadati</taxon>
        <taxon>Pseudomonadota</taxon>
        <taxon>Gammaproteobacteria</taxon>
        <taxon>Enterobacterales</taxon>
        <taxon>Yersiniaceae</taxon>
        <taxon>Serratia</taxon>
    </lineage>
</organism>
<dbReference type="InterPro" id="IPR010771">
    <property type="entry name" value="IgaA"/>
</dbReference>
<evidence type="ECO:0000256" key="3">
    <source>
        <dbReference type="ARBA" id="ARBA00022475"/>
    </source>
</evidence>
<keyword evidence="3" id="KW-1003">Cell membrane</keyword>
<dbReference type="RefSeq" id="WP_277872531.1">
    <property type="nucleotide sequence ID" value="NZ_LR134117.1"/>
</dbReference>
<evidence type="ECO:0000256" key="2">
    <source>
        <dbReference type="ARBA" id="ARBA00009494"/>
    </source>
</evidence>
<reference evidence="8 9" key="1">
    <citation type="submission" date="2018-12" db="EMBL/GenBank/DDBJ databases">
        <authorList>
            <consortium name="Pathogen Informatics"/>
        </authorList>
    </citation>
    <scope>NUCLEOTIDE SEQUENCE [LARGE SCALE GENOMIC DNA]</scope>
    <source>
        <strain evidence="8 9">NCTC11214</strain>
    </source>
</reference>
<evidence type="ECO:0000256" key="5">
    <source>
        <dbReference type="ARBA" id="ARBA00022692"/>
    </source>
</evidence>
<sequence length="56" mass="5772">MKRARSGALNGVNVLLRPVSAESLENLTKSATSSFVYQETRQAAAALNSPPPGGAS</sequence>
<evidence type="ECO:0000313" key="8">
    <source>
        <dbReference type="EMBL" id="VDZ54316.1"/>
    </source>
</evidence>
<accession>A0A3S4DGX1</accession>
<comment type="subcellular location">
    <subcellularLocation>
        <location evidence="1">Cell inner membrane</location>
        <topology evidence="1">Multi-pass membrane protein</topology>
    </subcellularLocation>
</comment>
<evidence type="ECO:0000256" key="6">
    <source>
        <dbReference type="ARBA" id="ARBA00022989"/>
    </source>
</evidence>
<dbReference type="Proteomes" id="UP000281391">
    <property type="component" value="Chromosome"/>
</dbReference>
<comment type="similarity">
    <text evidence="2">Belongs to the IgaA family.</text>
</comment>
<evidence type="ECO:0000256" key="7">
    <source>
        <dbReference type="ARBA" id="ARBA00023136"/>
    </source>
</evidence>
<dbReference type="AlphaFoldDB" id="A0A3S4DGX1"/>
<name>A0A3S4DGX1_SEROD</name>
<dbReference type="KEGG" id="sof:NCTC11214_01366"/>
<keyword evidence="4" id="KW-0997">Cell inner membrane</keyword>
<dbReference type="GO" id="GO:0005886">
    <property type="term" value="C:plasma membrane"/>
    <property type="evidence" value="ECO:0007669"/>
    <property type="project" value="UniProtKB-SubCell"/>
</dbReference>
<evidence type="ECO:0000313" key="9">
    <source>
        <dbReference type="Proteomes" id="UP000281391"/>
    </source>
</evidence>
<evidence type="ECO:0000256" key="1">
    <source>
        <dbReference type="ARBA" id="ARBA00004429"/>
    </source>
</evidence>
<proteinExistence type="inferred from homology"/>
<keyword evidence="7" id="KW-0472">Membrane</keyword>
<gene>
    <name evidence="8" type="primary">igaA_2</name>
    <name evidence="8" type="ORF">NCTC11214_01366</name>
</gene>
<dbReference type="EMBL" id="LR134117">
    <property type="protein sequence ID" value="VDZ54316.1"/>
    <property type="molecule type" value="Genomic_DNA"/>
</dbReference>
<evidence type="ECO:0000256" key="4">
    <source>
        <dbReference type="ARBA" id="ARBA00022519"/>
    </source>
</evidence>
<protein>
    <submittedName>
        <fullName evidence="8">Intracellular growth attenuator protein igaA</fullName>
    </submittedName>
</protein>